<name>A0A0G0BK42_9BACT</name>
<accession>A0A0G0BK42</accession>
<comment type="caution">
    <text evidence="1">The sequence shown here is derived from an EMBL/GenBank/DDBJ whole genome shotgun (WGS) entry which is preliminary data.</text>
</comment>
<dbReference type="Proteomes" id="UP000034457">
    <property type="component" value="Unassembled WGS sequence"/>
</dbReference>
<sequence>MDSSFLEKIFISQFGAINPPWIHKDVFYKLPFNFCDRWCKRCKLSNICRVYQKEIESEKKFIKQGIDPKSTKAMFLSMTKSFEETKKLLEKDMKKMKIKIIEDDDKKFEIEENKKDNLVKNDHLTQVSKKLAISLVKLVEDLHYYFLEETQKEIKEPLRILNYYMYFFSVKIQRAILSDIEEKEMKYEDTTFDSKNSAFLSFISIIKIINSLKTISNFKNLHRKINLEILNLISLFENLNFVLKERFDLEY</sequence>
<evidence type="ECO:0000313" key="2">
    <source>
        <dbReference type="Proteomes" id="UP000034457"/>
    </source>
</evidence>
<evidence type="ECO:0000313" key="1">
    <source>
        <dbReference type="EMBL" id="KKP69864.1"/>
    </source>
</evidence>
<dbReference type="AlphaFoldDB" id="A0A0G0BK42"/>
<reference evidence="1 2" key="1">
    <citation type="journal article" date="2015" name="Nature">
        <title>rRNA introns, odd ribosomes, and small enigmatic genomes across a large radiation of phyla.</title>
        <authorList>
            <person name="Brown C.T."/>
            <person name="Hug L.A."/>
            <person name="Thomas B.C."/>
            <person name="Sharon I."/>
            <person name="Castelle C.J."/>
            <person name="Singh A."/>
            <person name="Wilkins M.J."/>
            <person name="Williams K.H."/>
            <person name="Banfield J.F."/>
        </authorList>
    </citation>
    <scope>NUCLEOTIDE SEQUENCE [LARGE SCALE GENOMIC DNA]</scope>
</reference>
<proteinExistence type="predicted"/>
<dbReference type="EMBL" id="LBQC01000047">
    <property type="protein sequence ID" value="KKP69864.1"/>
    <property type="molecule type" value="Genomic_DNA"/>
</dbReference>
<gene>
    <name evidence="1" type="ORF">UR68_C0047G0006</name>
</gene>
<organism evidence="1 2">
    <name type="scientific">Candidatus Roizmanbacteria bacterium GW2011_GWA2_35_19</name>
    <dbReference type="NCBI Taxonomy" id="1618478"/>
    <lineage>
        <taxon>Bacteria</taxon>
        <taxon>Candidatus Roizmaniibacteriota</taxon>
    </lineage>
</organism>
<protein>
    <submittedName>
        <fullName evidence="1">Uncharacterized protein</fullName>
    </submittedName>
</protein>